<gene>
    <name evidence="2" type="ORF">LZC95_53430</name>
</gene>
<evidence type="ECO:0000313" key="3">
    <source>
        <dbReference type="Proteomes" id="UP001379533"/>
    </source>
</evidence>
<proteinExistence type="predicted"/>
<accession>A0ABZ2KFR5</accession>
<sequence>MSSSRAAPRLFVLACLACVIVALFRQGWVPAAVSPVPALDLDAPAEWLLDWQLAALKHDRVACERTVRQPWVDATPVADRPLEAGCGWENAVRFSKVGDVSIAVDRLSCEEAGAFALWIARDVQPQAESFFGRRVRSIGHMGTYACRNVVGTRFGGFMRSEHASTNAIDIGSFTLADGRTITVAKHWGGDGPESRFLHAVHDGACRYFRVVLGPDYNAAHRDHFHLDRGPFPGCH</sequence>
<dbReference type="EMBL" id="CP089982">
    <property type="protein sequence ID" value="WXA95211.1"/>
    <property type="molecule type" value="Genomic_DNA"/>
</dbReference>
<reference evidence="2 3" key="1">
    <citation type="submission" date="2021-12" db="EMBL/GenBank/DDBJ databases">
        <title>Discovery of the Pendulisporaceae a myxobacterial family with distinct sporulation behavior and unique specialized metabolism.</title>
        <authorList>
            <person name="Garcia R."/>
            <person name="Popoff A."/>
            <person name="Bader C.D."/>
            <person name="Loehr J."/>
            <person name="Walesch S."/>
            <person name="Walt C."/>
            <person name="Boldt J."/>
            <person name="Bunk B."/>
            <person name="Haeckl F.J.F.P.J."/>
            <person name="Gunesch A.P."/>
            <person name="Birkelbach J."/>
            <person name="Nuebel U."/>
            <person name="Pietschmann T."/>
            <person name="Bach T."/>
            <person name="Mueller R."/>
        </authorList>
    </citation>
    <scope>NUCLEOTIDE SEQUENCE [LARGE SCALE GENOMIC DNA]</scope>
    <source>
        <strain evidence="2 3">MSr12523</strain>
    </source>
</reference>
<dbReference type="RefSeq" id="WP_394845820.1">
    <property type="nucleotide sequence ID" value="NZ_CP089982.1"/>
</dbReference>
<dbReference type="Pfam" id="PF06904">
    <property type="entry name" value="Extensin-like_C"/>
    <property type="match status" value="1"/>
</dbReference>
<evidence type="ECO:0000259" key="1">
    <source>
        <dbReference type="Pfam" id="PF06904"/>
    </source>
</evidence>
<dbReference type="InterPro" id="IPR009683">
    <property type="entry name" value="Extensin-like_C"/>
</dbReference>
<organism evidence="2 3">
    <name type="scientific">Pendulispora brunnea</name>
    <dbReference type="NCBI Taxonomy" id="2905690"/>
    <lineage>
        <taxon>Bacteria</taxon>
        <taxon>Pseudomonadati</taxon>
        <taxon>Myxococcota</taxon>
        <taxon>Myxococcia</taxon>
        <taxon>Myxococcales</taxon>
        <taxon>Sorangiineae</taxon>
        <taxon>Pendulisporaceae</taxon>
        <taxon>Pendulispora</taxon>
    </lineage>
</organism>
<protein>
    <submittedName>
        <fullName evidence="2">Extensin family protein</fullName>
    </submittedName>
</protein>
<keyword evidence="3" id="KW-1185">Reference proteome</keyword>
<dbReference type="Proteomes" id="UP001379533">
    <property type="component" value="Chromosome"/>
</dbReference>
<feature type="domain" description="Extensin-like C-terminal" evidence="1">
    <location>
        <begin position="62"/>
        <end position="229"/>
    </location>
</feature>
<name>A0ABZ2KFR5_9BACT</name>
<evidence type="ECO:0000313" key="2">
    <source>
        <dbReference type="EMBL" id="WXA95211.1"/>
    </source>
</evidence>